<accession>C4IYY9</accession>
<name>C4IYY9_MAIZE</name>
<proteinExistence type="evidence at transcript level"/>
<dbReference type="EMBL" id="BT083786">
    <property type="protein sequence ID" value="ACR34139.1"/>
    <property type="molecule type" value="mRNA"/>
</dbReference>
<feature type="compositionally biased region" description="Gly residues" evidence="1">
    <location>
        <begin position="68"/>
        <end position="83"/>
    </location>
</feature>
<organism evidence="2">
    <name type="scientific">Zea mays</name>
    <name type="common">Maize</name>
    <dbReference type="NCBI Taxonomy" id="4577"/>
    <lineage>
        <taxon>Eukaryota</taxon>
        <taxon>Viridiplantae</taxon>
        <taxon>Streptophyta</taxon>
        <taxon>Embryophyta</taxon>
        <taxon>Tracheophyta</taxon>
        <taxon>Spermatophyta</taxon>
        <taxon>Magnoliopsida</taxon>
        <taxon>Liliopsida</taxon>
        <taxon>Poales</taxon>
        <taxon>Poaceae</taxon>
        <taxon>PACMAD clade</taxon>
        <taxon>Panicoideae</taxon>
        <taxon>Andropogonodae</taxon>
        <taxon>Andropogoneae</taxon>
        <taxon>Tripsacinae</taxon>
        <taxon>Zea</taxon>
    </lineage>
</organism>
<reference evidence="2" key="1">
    <citation type="journal article" date="2009" name="PLoS Genet.">
        <title>Sequencing, mapping, and analysis of 27,455 maize full-length cDNAs.</title>
        <authorList>
            <person name="Soderlund C."/>
            <person name="Descour A."/>
            <person name="Kudrna D."/>
            <person name="Bomhoff M."/>
            <person name="Boyd L."/>
            <person name="Currie J."/>
            <person name="Angelova A."/>
            <person name="Collura K."/>
            <person name="Wissotski M."/>
            <person name="Ashley E."/>
            <person name="Morrow D."/>
            <person name="Fernandes J."/>
            <person name="Walbot V."/>
            <person name="Yu Y."/>
        </authorList>
    </citation>
    <scope>NUCLEOTIDE SEQUENCE</scope>
    <source>
        <strain evidence="2">B73</strain>
    </source>
</reference>
<evidence type="ECO:0000256" key="1">
    <source>
        <dbReference type="SAM" id="MobiDB-lite"/>
    </source>
</evidence>
<reference evidence="2" key="2">
    <citation type="submission" date="2012-06" db="EMBL/GenBank/DDBJ databases">
        <authorList>
            <person name="Yu Y."/>
            <person name="Currie J."/>
            <person name="Lomeli R."/>
            <person name="Angelova A."/>
            <person name="Collura K."/>
            <person name="Wissotski M."/>
            <person name="Campos D."/>
            <person name="Kudrna D."/>
            <person name="Golser W."/>
            <person name="Ashely E."/>
            <person name="Descour A."/>
            <person name="Fernandes J."/>
            <person name="Soderlund C."/>
            <person name="Walbot V."/>
        </authorList>
    </citation>
    <scope>NUCLEOTIDE SEQUENCE</scope>
    <source>
        <strain evidence="2">B73</strain>
    </source>
</reference>
<sequence length="154" mass="16378">MLLGGARRPAAPLLLRRVLYPGAADHVGTRRPYPWLCGDELLLLHGAVGTVFARSPSFALDRLRGGRGDGTGGGGRSRGTHGGGVQQWWRRRVHLELHTGEGAPADRVKDRRRAHVHVGHGANDGVHPGQRGRAMLPAAAAAEGPVVLLLLLVE</sequence>
<protein>
    <submittedName>
        <fullName evidence="2">Uncharacterized protein</fullName>
    </submittedName>
</protein>
<evidence type="ECO:0000313" key="2">
    <source>
        <dbReference type="EMBL" id="ACR34139.1"/>
    </source>
</evidence>
<feature type="region of interest" description="Disordered" evidence="1">
    <location>
        <begin position="63"/>
        <end position="83"/>
    </location>
</feature>
<dbReference type="AlphaFoldDB" id="C4IYY9"/>